<dbReference type="SUPFAM" id="SSF46955">
    <property type="entry name" value="Putative DNA-binding domain"/>
    <property type="match status" value="1"/>
</dbReference>
<dbReference type="InterPro" id="IPR041657">
    <property type="entry name" value="HTH_17"/>
</dbReference>
<dbReference type="InterPro" id="IPR009061">
    <property type="entry name" value="DNA-bd_dom_put_sf"/>
</dbReference>
<dbReference type="Gene3D" id="1.10.10.10">
    <property type="entry name" value="Winged helix-like DNA-binding domain superfamily/Winged helix DNA-binding domain"/>
    <property type="match status" value="1"/>
</dbReference>
<dbReference type="EMBL" id="CP050292">
    <property type="protein sequence ID" value="QND73647.1"/>
    <property type="molecule type" value="Genomic_DNA"/>
</dbReference>
<proteinExistence type="predicted"/>
<accession>A0A7G6U3R5</accession>
<name>A0A7G6U3R5_9BRAD</name>
<evidence type="ECO:0000313" key="3">
    <source>
        <dbReference type="Proteomes" id="UP000515291"/>
    </source>
</evidence>
<protein>
    <submittedName>
        <fullName evidence="2">Helix-turn-helix domain-containing protein</fullName>
    </submittedName>
</protein>
<sequence length="70" mass="7813">MQAVANRTDPDALLTENQAADFLNLSVRTLQAWRVKVAGPGFVRAGRAVRYRRSDLILWIEANTVSQSAR</sequence>
<organism evidence="2 3">
    <name type="scientific">Tardiphaga robiniae</name>
    <dbReference type="NCBI Taxonomy" id="943830"/>
    <lineage>
        <taxon>Bacteria</taxon>
        <taxon>Pseudomonadati</taxon>
        <taxon>Pseudomonadota</taxon>
        <taxon>Alphaproteobacteria</taxon>
        <taxon>Hyphomicrobiales</taxon>
        <taxon>Nitrobacteraceae</taxon>
        <taxon>Tardiphaga</taxon>
    </lineage>
</organism>
<feature type="domain" description="Helix-turn-helix" evidence="1">
    <location>
        <begin position="13"/>
        <end position="63"/>
    </location>
</feature>
<evidence type="ECO:0000313" key="2">
    <source>
        <dbReference type="EMBL" id="QND73647.1"/>
    </source>
</evidence>
<dbReference type="AlphaFoldDB" id="A0A7G6U3R5"/>
<dbReference type="Pfam" id="PF12728">
    <property type="entry name" value="HTH_17"/>
    <property type="match status" value="1"/>
</dbReference>
<dbReference type="InterPro" id="IPR036388">
    <property type="entry name" value="WH-like_DNA-bd_sf"/>
</dbReference>
<dbReference type="KEGG" id="trb:HB776_22420"/>
<reference evidence="3" key="1">
    <citation type="journal article" date="2020" name="Mol. Plant Microbe">
        <title>Rhizobial microsymbionts of the narrowly endemic Oxytropis species growing in Kamchatka are characterized by significant genetic diversity and possess a set of genes that are associated with T3SS and T6SS secretion systems and can affect the development of symbiosis.</title>
        <authorList>
            <person name="Safronova V."/>
            <person name="Guro P."/>
            <person name="Sazanova A."/>
            <person name="Kuznetsova I."/>
            <person name="Belimov A."/>
            <person name="Yakubov V."/>
            <person name="Chirak E."/>
            <person name="Afonin A."/>
            <person name="Gogolev Y."/>
            <person name="Andronov E."/>
            <person name="Tikhonovich I."/>
        </authorList>
    </citation>
    <scope>NUCLEOTIDE SEQUENCE [LARGE SCALE GENOMIC DNA]</scope>
    <source>
        <strain evidence="3">581</strain>
    </source>
</reference>
<evidence type="ECO:0000259" key="1">
    <source>
        <dbReference type="Pfam" id="PF12728"/>
    </source>
</evidence>
<gene>
    <name evidence="2" type="ORF">HB776_22420</name>
</gene>
<dbReference type="Proteomes" id="UP000515291">
    <property type="component" value="Chromosome"/>
</dbReference>